<feature type="non-terminal residue" evidence="1">
    <location>
        <position position="150"/>
    </location>
</feature>
<dbReference type="EMBL" id="BART01004762">
    <property type="protein sequence ID" value="GAG56641.1"/>
    <property type="molecule type" value="Genomic_DNA"/>
</dbReference>
<proteinExistence type="predicted"/>
<sequence length="150" mass="17288">MCGLKINRAVVITAISICCIAFLQKEIFAQEDNFIRPGIGVGKFKLGVSNEVINEIIKRKFDDMEKVGSEEDFEMWLSYKKMGLTLIYSKDKKLKRIRVINKALLVENTRISVGSYVADLRRYKKIFKDIDIKIKNTVKKKNTNPLNTHT</sequence>
<dbReference type="AlphaFoldDB" id="X1A8X1"/>
<gene>
    <name evidence="1" type="ORF">S01H4_11649</name>
</gene>
<protein>
    <submittedName>
        <fullName evidence="1">Uncharacterized protein</fullName>
    </submittedName>
</protein>
<reference evidence="1" key="1">
    <citation type="journal article" date="2014" name="Front. Microbiol.">
        <title>High frequency of phylogenetically diverse reductive dehalogenase-homologous genes in deep subseafloor sedimentary metagenomes.</title>
        <authorList>
            <person name="Kawai M."/>
            <person name="Futagami T."/>
            <person name="Toyoda A."/>
            <person name="Takaki Y."/>
            <person name="Nishi S."/>
            <person name="Hori S."/>
            <person name="Arai W."/>
            <person name="Tsubouchi T."/>
            <person name="Morono Y."/>
            <person name="Uchiyama I."/>
            <person name="Ito T."/>
            <person name="Fujiyama A."/>
            <person name="Inagaki F."/>
            <person name="Takami H."/>
        </authorList>
    </citation>
    <scope>NUCLEOTIDE SEQUENCE</scope>
    <source>
        <strain evidence="1">Expedition CK06-06</strain>
    </source>
</reference>
<name>X1A8X1_9ZZZZ</name>
<accession>X1A8X1</accession>
<comment type="caution">
    <text evidence="1">The sequence shown here is derived from an EMBL/GenBank/DDBJ whole genome shotgun (WGS) entry which is preliminary data.</text>
</comment>
<organism evidence="1">
    <name type="scientific">marine sediment metagenome</name>
    <dbReference type="NCBI Taxonomy" id="412755"/>
    <lineage>
        <taxon>unclassified sequences</taxon>
        <taxon>metagenomes</taxon>
        <taxon>ecological metagenomes</taxon>
    </lineage>
</organism>
<evidence type="ECO:0000313" key="1">
    <source>
        <dbReference type="EMBL" id="GAG56641.1"/>
    </source>
</evidence>